<dbReference type="SMART" id="SM00479">
    <property type="entry name" value="EXOIII"/>
    <property type="match status" value="1"/>
</dbReference>
<evidence type="ECO:0000313" key="8">
    <source>
        <dbReference type="EMBL" id="AKS42878.1"/>
    </source>
</evidence>
<dbReference type="Pfam" id="PF00929">
    <property type="entry name" value="RNase_T"/>
    <property type="match status" value="1"/>
</dbReference>
<keyword evidence="9" id="KW-1185">Reference proteome</keyword>
<reference evidence="8 9" key="1">
    <citation type="submission" date="2015-07" db="EMBL/GenBank/DDBJ databases">
        <authorList>
            <person name="Noorani M."/>
        </authorList>
    </citation>
    <scope>NUCLEOTIDE SEQUENCE [LARGE SCALE GENOMIC DNA]</scope>
    <source>
        <strain evidence="8 9">KCTC 42284</strain>
    </source>
</reference>
<dbReference type="STRING" id="1579979.WM2015_2520"/>
<protein>
    <recommendedName>
        <fullName evidence="1">DNA-directed DNA polymerase</fullName>
        <ecNumber evidence="1">2.7.7.7</ecNumber>
    </recommendedName>
</protein>
<evidence type="ECO:0000256" key="4">
    <source>
        <dbReference type="ARBA" id="ARBA00025483"/>
    </source>
</evidence>
<evidence type="ECO:0000259" key="7">
    <source>
        <dbReference type="SMART" id="SM00479"/>
    </source>
</evidence>
<dbReference type="OrthoDB" id="9803913at2"/>
<dbReference type="CDD" id="cd06127">
    <property type="entry name" value="DEDDh"/>
    <property type="match status" value="1"/>
</dbReference>
<feature type="domain" description="Exonuclease" evidence="7">
    <location>
        <begin position="519"/>
        <end position="687"/>
    </location>
</feature>
<gene>
    <name evidence="8" type="ORF">WM2015_2520</name>
</gene>
<accession>A0A0K0XYW4</accession>
<dbReference type="GO" id="GO:0008408">
    <property type="term" value="F:3'-5' exonuclease activity"/>
    <property type="evidence" value="ECO:0007669"/>
    <property type="project" value="TreeGrafter"/>
</dbReference>
<evidence type="ECO:0000256" key="3">
    <source>
        <dbReference type="ARBA" id="ARBA00022839"/>
    </source>
</evidence>
<dbReference type="Gene3D" id="3.30.420.10">
    <property type="entry name" value="Ribonuclease H-like superfamily/Ribonuclease H"/>
    <property type="match status" value="1"/>
</dbReference>
<dbReference type="EMBL" id="CP012154">
    <property type="protein sequence ID" value="AKS42878.1"/>
    <property type="molecule type" value="Genomic_DNA"/>
</dbReference>
<dbReference type="GO" id="GO:0045004">
    <property type="term" value="P:DNA replication proofreading"/>
    <property type="evidence" value="ECO:0007669"/>
    <property type="project" value="TreeGrafter"/>
</dbReference>
<dbReference type="FunFam" id="3.30.420.10:FF:000045">
    <property type="entry name" value="3'-5' exonuclease DinG"/>
    <property type="match status" value="1"/>
</dbReference>
<dbReference type="PANTHER" id="PTHR30231">
    <property type="entry name" value="DNA POLYMERASE III SUBUNIT EPSILON"/>
    <property type="match status" value="1"/>
</dbReference>
<dbReference type="PATRIC" id="fig|1579979.3.peg.2575"/>
<comment type="function">
    <text evidence="4">DNA polymerase III is a complex, multichain enzyme responsible for most of the replicative synthesis in bacteria. The epsilon subunit contain the editing function and is a proofreading 3'-5' exonuclease.</text>
</comment>
<dbReference type="InterPro" id="IPR012337">
    <property type="entry name" value="RNaseH-like_sf"/>
</dbReference>
<dbReference type="PANTHER" id="PTHR30231:SF41">
    <property type="entry name" value="DNA POLYMERASE III SUBUNIT EPSILON"/>
    <property type="match status" value="1"/>
</dbReference>
<dbReference type="KEGG" id="wma:WM2015_2520"/>
<evidence type="ECO:0000256" key="2">
    <source>
        <dbReference type="ARBA" id="ARBA00022722"/>
    </source>
</evidence>
<dbReference type="SUPFAM" id="SSF53098">
    <property type="entry name" value="Ribonuclease H-like"/>
    <property type="match status" value="1"/>
</dbReference>
<organism evidence="8 9">
    <name type="scientific">Wenzhouxiangella marina</name>
    <dbReference type="NCBI Taxonomy" id="1579979"/>
    <lineage>
        <taxon>Bacteria</taxon>
        <taxon>Pseudomonadati</taxon>
        <taxon>Pseudomonadota</taxon>
        <taxon>Gammaproteobacteria</taxon>
        <taxon>Chromatiales</taxon>
        <taxon>Wenzhouxiangellaceae</taxon>
        <taxon>Wenzhouxiangella</taxon>
    </lineage>
</organism>
<evidence type="ECO:0000256" key="1">
    <source>
        <dbReference type="ARBA" id="ARBA00012417"/>
    </source>
</evidence>
<dbReference type="GO" id="GO:0003677">
    <property type="term" value="F:DNA binding"/>
    <property type="evidence" value="ECO:0007669"/>
    <property type="project" value="InterPro"/>
</dbReference>
<name>A0A0K0XYW4_9GAMM</name>
<dbReference type="NCBIfam" id="TIGR00573">
    <property type="entry name" value="dnaq"/>
    <property type="match status" value="1"/>
</dbReference>
<dbReference type="InterPro" id="IPR013520">
    <property type="entry name" value="Ribonucl_H"/>
</dbReference>
<evidence type="ECO:0000256" key="5">
    <source>
        <dbReference type="ARBA" id="ARBA00026073"/>
    </source>
</evidence>
<dbReference type="InterPro" id="IPR006054">
    <property type="entry name" value="DnaQ"/>
</dbReference>
<dbReference type="Gene3D" id="3.30.450.20">
    <property type="entry name" value="PAS domain"/>
    <property type="match status" value="1"/>
</dbReference>
<dbReference type="GO" id="GO:0003887">
    <property type="term" value="F:DNA-directed DNA polymerase activity"/>
    <property type="evidence" value="ECO:0007669"/>
    <property type="project" value="UniProtKB-EC"/>
</dbReference>
<comment type="catalytic activity">
    <reaction evidence="6">
        <text>DNA(n) + a 2'-deoxyribonucleoside 5'-triphosphate = DNA(n+1) + diphosphate</text>
        <dbReference type="Rhea" id="RHEA:22508"/>
        <dbReference type="Rhea" id="RHEA-COMP:17339"/>
        <dbReference type="Rhea" id="RHEA-COMP:17340"/>
        <dbReference type="ChEBI" id="CHEBI:33019"/>
        <dbReference type="ChEBI" id="CHEBI:61560"/>
        <dbReference type="ChEBI" id="CHEBI:173112"/>
        <dbReference type="EC" id="2.7.7.7"/>
    </reaction>
</comment>
<comment type="subunit">
    <text evidence="5">DNA polymerase III contains a core (composed of alpha, epsilon and theta chains) that associates with a tau subunit. This core dimerizes to form the POLIII' complex. PolIII' associates with the gamma complex (composed of gamma, delta, delta', psi and chi chains) and with the beta chain to form the complete DNA polymerase III complex.</text>
</comment>
<dbReference type="GO" id="GO:0005829">
    <property type="term" value="C:cytosol"/>
    <property type="evidence" value="ECO:0007669"/>
    <property type="project" value="TreeGrafter"/>
</dbReference>
<keyword evidence="3 8" id="KW-0378">Hydrolase</keyword>
<sequence>MLAVVMIGLGGLAWLFLAGLLLHAVLPAENWQALCEALDGRAGLLVLLWLMTLLPLSLGLKAWLDRHLTDTERLLEQARALASSGHPIDEAQWSGSTQRALARLFNRLLEQRDASERDLNERVTTLSQRSEREKARLIALMADLDRSVVVCNLDGRILLYNPRARLQFRRLSTAPGVAGGAELIGLGRSIHGLIERPLIEHALDKLKRRLARGANHPSSQFVTALAKGRLYRGLVSPVCDLDEQGKRDPSRLSGFVLQLENISAQVEAQHARQQALEKFLAQTRDSLHKAQRLLSEATAPGNAEARNGKPAKQLLERIEALDQQATLLQQQSTASSWPLEDIRAEDWLAAARDRLGEAVAGPLHLKLPEQSIWLHMDSYAMTEALSGLVQHLAEHAPLTTLEIQLKPHNGQALLDLSLDWPADRPLPELGDWLDQGPGQADPTQLGTIRQLLHRHTAECWLDRTAAERIAVRLLLPIVQGQDELPAAAQGERPEFFDFELFRRREANTDLLDRALDQLDFTVFDLETTGLNPAAGDEIIQIGAIRVVNGRVLAQECFDQLIDPGRDIPALSIQIHGITPDQVRGQPRIDEVLPAFHRYCQDSVLVAHNAAFDMRCIRLKESALGLSFDQPVLDTLLLASLAQPNQASHSLDALAERFGLHIEDRHSGLGDARATAELLVRLIPLLAEQGIVTLGQAQAASARSQFARIQY</sequence>
<evidence type="ECO:0000256" key="6">
    <source>
        <dbReference type="ARBA" id="ARBA00049244"/>
    </source>
</evidence>
<dbReference type="EC" id="2.7.7.7" evidence="1"/>
<dbReference type="AlphaFoldDB" id="A0A0K0XYW4"/>
<dbReference type="Proteomes" id="UP000066624">
    <property type="component" value="Chromosome"/>
</dbReference>
<dbReference type="RefSeq" id="WP_049726403.1">
    <property type="nucleotide sequence ID" value="NZ_CP012154.1"/>
</dbReference>
<evidence type="ECO:0000313" key="9">
    <source>
        <dbReference type="Proteomes" id="UP000066624"/>
    </source>
</evidence>
<keyword evidence="2" id="KW-0540">Nuclease</keyword>
<proteinExistence type="predicted"/>
<dbReference type="InterPro" id="IPR036397">
    <property type="entry name" value="RNaseH_sf"/>
</dbReference>
<keyword evidence="3 8" id="KW-0269">Exonuclease</keyword>